<reference evidence="2" key="5">
    <citation type="journal article" date="2021" name="G3 (Bethesda)">
        <title>Aegilops tauschii genome assembly Aet v5.0 features greater sequence contiguity and improved annotation.</title>
        <authorList>
            <person name="Wang L."/>
            <person name="Zhu T."/>
            <person name="Rodriguez J.C."/>
            <person name="Deal K.R."/>
            <person name="Dubcovsky J."/>
            <person name="McGuire P.E."/>
            <person name="Lux T."/>
            <person name="Spannagl M."/>
            <person name="Mayer K.F.X."/>
            <person name="Baldrich P."/>
            <person name="Meyers B.C."/>
            <person name="Huo N."/>
            <person name="Gu Y.Q."/>
            <person name="Zhou H."/>
            <person name="Devos K.M."/>
            <person name="Bennetzen J.L."/>
            <person name="Unver T."/>
            <person name="Budak H."/>
            <person name="Gulick P.J."/>
            <person name="Galiba G."/>
            <person name="Kalapos B."/>
            <person name="Nelson D.R."/>
            <person name="Li P."/>
            <person name="You F.M."/>
            <person name="Luo M.C."/>
            <person name="Dvorak J."/>
        </authorList>
    </citation>
    <scope>NUCLEOTIDE SEQUENCE [LARGE SCALE GENOMIC DNA]</scope>
    <source>
        <strain evidence="2">cv. AL8/78</strain>
    </source>
</reference>
<reference evidence="2" key="3">
    <citation type="journal article" date="2017" name="Nature">
        <title>Genome sequence of the progenitor of the wheat D genome Aegilops tauschii.</title>
        <authorList>
            <person name="Luo M.C."/>
            <person name="Gu Y.Q."/>
            <person name="Puiu D."/>
            <person name="Wang H."/>
            <person name="Twardziok S.O."/>
            <person name="Deal K.R."/>
            <person name="Huo N."/>
            <person name="Zhu T."/>
            <person name="Wang L."/>
            <person name="Wang Y."/>
            <person name="McGuire P.E."/>
            <person name="Liu S."/>
            <person name="Long H."/>
            <person name="Ramasamy R.K."/>
            <person name="Rodriguez J.C."/>
            <person name="Van S.L."/>
            <person name="Yuan L."/>
            <person name="Wang Z."/>
            <person name="Xia Z."/>
            <person name="Xiao L."/>
            <person name="Anderson O.D."/>
            <person name="Ouyang S."/>
            <person name="Liang Y."/>
            <person name="Zimin A.V."/>
            <person name="Pertea G."/>
            <person name="Qi P."/>
            <person name="Bennetzen J.L."/>
            <person name="Dai X."/>
            <person name="Dawson M.W."/>
            <person name="Muller H.G."/>
            <person name="Kugler K."/>
            <person name="Rivarola-Duarte L."/>
            <person name="Spannagl M."/>
            <person name="Mayer K.F.X."/>
            <person name="Lu F.H."/>
            <person name="Bevan M.W."/>
            <person name="Leroy P."/>
            <person name="Li P."/>
            <person name="You F.M."/>
            <person name="Sun Q."/>
            <person name="Liu Z."/>
            <person name="Lyons E."/>
            <person name="Wicker T."/>
            <person name="Salzberg S.L."/>
            <person name="Devos K.M."/>
            <person name="Dvorak J."/>
        </authorList>
    </citation>
    <scope>NUCLEOTIDE SEQUENCE [LARGE SCALE GENOMIC DNA]</scope>
    <source>
        <strain evidence="2">cv. AL8/78</strain>
    </source>
</reference>
<evidence type="ECO:0008006" key="4">
    <source>
        <dbReference type="Google" id="ProtNLM"/>
    </source>
</evidence>
<proteinExistence type="predicted"/>
<feature type="region of interest" description="Disordered" evidence="1">
    <location>
        <begin position="27"/>
        <end position="106"/>
    </location>
</feature>
<reference evidence="2" key="4">
    <citation type="submission" date="2019-03" db="UniProtKB">
        <authorList>
            <consortium name="EnsemblPlants"/>
        </authorList>
    </citation>
    <scope>IDENTIFICATION</scope>
</reference>
<evidence type="ECO:0000313" key="3">
    <source>
        <dbReference type="Proteomes" id="UP000015105"/>
    </source>
</evidence>
<protein>
    <recommendedName>
        <fullName evidence="4">FLZ-type domain-containing protein</fullName>
    </recommendedName>
</protein>
<evidence type="ECO:0000313" key="2">
    <source>
        <dbReference type="EnsemblPlants" id="AET7Gv20966800.16"/>
    </source>
</evidence>
<accession>A0A453SJZ9</accession>
<organism evidence="2 3">
    <name type="scientific">Aegilops tauschii subsp. strangulata</name>
    <name type="common">Goatgrass</name>
    <dbReference type="NCBI Taxonomy" id="200361"/>
    <lineage>
        <taxon>Eukaryota</taxon>
        <taxon>Viridiplantae</taxon>
        <taxon>Streptophyta</taxon>
        <taxon>Embryophyta</taxon>
        <taxon>Tracheophyta</taxon>
        <taxon>Spermatophyta</taxon>
        <taxon>Magnoliopsida</taxon>
        <taxon>Liliopsida</taxon>
        <taxon>Poales</taxon>
        <taxon>Poaceae</taxon>
        <taxon>BOP clade</taxon>
        <taxon>Pooideae</taxon>
        <taxon>Triticodae</taxon>
        <taxon>Triticeae</taxon>
        <taxon>Triticinae</taxon>
        <taxon>Aegilops</taxon>
    </lineage>
</organism>
<sequence length="157" mass="17429">KNKTKDRLKLKEKKINGTGEISSLAAFLNVPRPPPPPLHRGGSRRCPRPTAGPRSLDGLRRPRSLRYSPHRHWRGPPLGAASRHPPFPLSLPRGERPSTCPPSPPNQGFIFATNGVNCISDWSPQVCYRCLKRKAGKGDDSRGDCYFCSDACREHAE</sequence>
<dbReference type="EnsemblPlants" id="AET7Gv20966800.16">
    <property type="protein sequence ID" value="AET7Gv20966800.16"/>
    <property type="gene ID" value="AET7Gv20966800"/>
</dbReference>
<name>A0A453SJZ9_AEGTS</name>
<reference evidence="3" key="1">
    <citation type="journal article" date="2014" name="Science">
        <title>Ancient hybridizations among the ancestral genomes of bread wheat.</title>
        <authorList>
            <consortium name="International Wheat Genome Sequencing Consortium,"/>
            <person name="Marcussen T."/>
            <person name="Sandve S.R."/>
            <person name="Heier L."/>
            <person name="Spannagl M."/>
            <person name="Pfeifer M."/>
            <person name="Jakobsen K.S."/>
            <person name="Wulff B.B."/>
            <person name="Steuernagel B."/>
            <person name="Mayer K.F."/>
            <person name="Olsen O.A."/>
        </authorList>
    </citation>
    <scope>NUCLEOTIDE SEQUENCE [LARGE SCALE GENOMIC DNA]</scope>
    <source>
        <strain evidence="3">cv. AL8/78</strain>
    </source>
</reference>
<reference evidence="3" key="2">
    <citation type="journal article" date="2017" name="Nat. Plants">
        <title>The Aegilops tauschii genome reveals multiple impacts of transposons.</title>
        <authorList>
            <person name="Zhao G."/>
            <person name="Zou C."/>
            <person name="Li K."/>
            <person name="Wang K."/>
            <person name="Li T."/>
            <person name="Gao L."/>
            <person name="Zhang X."/>
            <person name="Wang H."/>
            <person name="Yang Z."/>
            <person name="Liu X."/>
            <person name="Jiang W."/>
            <person name="Mao L."/>
            <person name="Kong X."/>
            <person name="Jiao Y."/>
            <person name="Jia J."/>
        </authorList>
    </citation>
    <scope>NUCLEOTIDE SEQUENCE [LARGE SCALE GENOMIC DNA]</scope>
    <source>
        <strain evidence="3">cv. AL8/78</strain>
    </source>
</reference>
<dbReference type="Gramene" id="AET7Gv20966800.16">
    <property type="protein sequence ID" value="AET7Gv20966800.16"/>
    <property type="gene ID" value="AET7Gv20966800"/>
</dbReference>
<keyword evidence="3" id="KW-1185">Reference proteome</keyword>
<feature type="compositionally biased region" description="Basic residues" evidence="1">
    <location>
        <begin position="61"/>
        <end position="74"/>
    </location>
</feature>
<dbReference type="Proteomes" id="UP000015105">
    <property type="component" value="Chromosome 7D"/>
</dbReference>
<dbReference type="AlphaFoldDB" id="A0A453SJZ9"/>
<evidence type="ECO:0000256" key="1">
    <source>
        <dbReference type="SAM" id="MobiDB-lite"/>
    </source>
</evidence>